<keyword evidence="9" id="KW-1185">Reference proteome</keyword>
<dbReference type="Pfam" id="PF00282">
    <property type="entry name" value="Pyridoxal_deC"/>
    <property type="match status" value="1"/>
</dbReference>
<reference evidence="8" key="1">
    <citation type="submission" date="2023-03" db="EMBL/GenBank/DDBJ databases">
        <authorList>
            <person name="Steffen K."/>
            <person name="Cardenas P."/>
        </authorList>
    </citation>
    <scope>NUCLEOTIDE SEQUENCE</scope>
</reference>
<evidence type="ECO:0000313" key="9">
    <source>
        <dbReference type="Proteomes" id="UP001174909"/>
    </source>
</evidence>
<dbReference type="InterPro" id="IPR015421">
    <property type="entry name" value="PyrdxlP-dep_Trfase_major"/>
</dbReference>
<keyword evidence="4 6" id="KW-0663">Pyridoxal phosphate</keyword>
<dbReference type="GO" id="GO:0030170">
    <property type="term" value="F:pyridoxal phosphate binding"/>
    <property type="evidence" value="ECO:0007669"/>
    <property type="project" value="InterPro"/>
</dbReference>
<dbReference type="GO" id="GO:0019752">
    <property type="term" value="P:carboxylic acid metabolic process"/>
    <property type="evidence" value="ECO:0007669"/>
    <property type="project" value="InterPro"/>
</dbReference>
<dbReference type="GO" id="GO:0016831">
    <property type="term" value="F:carboxy-lyase activity"/>
    <property type="evidence" value="ECO:0007669"/>
    <property type="project" value="UniProtKB-KW"/>
</dbReference>
<name>A0AA35T1J8_GEOBA</name>
<sequence length="545" mass="60727">MEIPHGPERKPWRETLSDMAVAENGELLIIPPSRDPLQLSSYPSVPGITQELYQLSSSGLTSQQVEIALGETREKVDHVTTHMLGFQANETPHFPFLSQLCHMHIANEGDPFNQSQSSISCDSKWLERNVLDYVASLWHAKWPHDPSDPDSYWGYLLPIGSTEANIFSVCTARDYLSGKFVVSQTPDHGNTKSYLQGKFEVDSSNAHCPVSFYSTDAHFGVAKALQVCDIPTFHEVGRELYPEENPLGGAWPLSVPCENGDAGSGSIDIEVLTKYVDFFSGKGHPIIIVFNYGSTFKGAYDDVAAAEEALLPVLKKNGMYERRVVHPVGEVVVTRRGFWFHVDAALAGFYMPFVEMGYGRGLIEKKPGPVFDFRLESVSSVVASVAKHLGSPWPCGVYITKTGTQLALTADLEPTFSCSRNGHIAPLLWSHFSSKDFEYQVRRISHMLEVTDYAEGKLKGLEQELGKDLWVSRTPLSLAIYFKKPNPDIFRTYSLSSKTLYVCGEVRVYCHIYVMEHVVKQSIDSFLEDLKLPGAFPAQGPEELQ</sequence>
<keyword evidence="5 7" id="KW-0456">Lyase</keyword>
<comment type="cofactor">
    <cofactor evidence="1 6 7">
        <name>pyridoxal 5'-phosphate</name>
        <dbReference type="ChEBI" id="CHEBI:597326"/>
    </cofactor>
</comment>
<dbReference type="InterPro" id="IPR015424">
    <property type="entry name" value="PyrdxlP-dep_Trfase"/>
</dbReference>
<dbReference type="AlphaFoldDB" id="A0AA35T1J8"/>
<dbReference type="SUPFAM" id="SSF53383">
    <property type="entry name" value="PLP-dependent transferases"/>
    <property type="match status" value="1"/>
</dbReference>
<accession>A0AA35T1J8</accession>
<dbReference type="EMBL" id="CASHTH010003040">
    <property type="protein sequence ID" value="CAI8039437.1"/>
    <property type="molecule type" value="Genomic_DNA"/>
</dbReference>
<feature type="modified residue" description="N6-(pyridoxal phosphate)lysine" evidence="6">
    <location>
        <position position="387"/>
    </location>
</feature>
<dbReference type="Proteomes" id="UP001174909">
    <property type="component" value="Unassembled WGS sequence"/>
</dbReference>
<protein>
    <submittedName>
        <fullName evidence="8">Serine decarboxylase</fullName>
    </submittedName>
</protein>
<comment type="caution">
    <text evidence="8">The sequence shown here is derived from an EMBL/GenBank/DDBJ whole genome shotgun (WGS) entry which is preliminary data.</text>
</comment>
<evidence type="ECO:0000256" key="2">
    <source>
        <dbReference type="ARBA" id="ARBA00009533"/>
    </source>
</evidence>
<evidence type="ECO:0000256" key="3">
    <source>
        <dbReference type="ARBA" id="ARBA00022793"/>
    </source>
</evidence>
<evidence type="ECO:0000256" key="6">
    <source>
        <dbReference type="PIRSR" id="PIRSR602129-50"/>
    </source>
</evidence>
<dbReference type="Gene3D" id="3.40.640.10">
    <property type="entry name" value="Type I PLP-dependent aspartate aminotransferase-like (Major domain)"/>
    <property type="match status" value="1"/>
</dbReference>
<dbReference type="PANTHER" id="PTHR46101:SF18">
    <property type="entry name" value="HISTIDINE DECARBOXYLASE"/>
    <property type="match status" value="1"/>
</dbReference>
<evidence type="ECO:0000256" key="7">
    <source>
        <dbReference type="RuleBase" id="RU000382"/>
    </source>
</evidence>
<dbReference type="InterPro" id="IPR051151">
    <property type="entry name" value="Group_II_Decarboxylase"/>
</dbReference>
<evidence type="ECO:0000256" key="1">
    <source>
        <dbReference type="ARBA" id="ARBA00001933"/>
    </source>
</evidence>
<gene>
    <name evidence="8" type="ORF">GBAR_LOCUS21940</name>
</gene>
<keyword evidence="3" id="KW-0210">Decarboxylase</keyword>
<evidence type="ECO:0000256" key="4">
    <source>
        <dbReference type="ARBA" id="ARBA00022898"/>
    </source>
</evidence>
<evidence type="ECO:0000313" key="8">
    <source>
        <dbReference type="EMBL" id="CAI8039437.1"/>
    </source>
</evidence>
<dbReference type="PANTHER" id="PTHR46101">
    <property type="match status" value="1"/>
</dbReference>
<organism evidence="8 9">
    <name type="scientific">Geodia barretti</name>
    <name type="common">Barrett's horny sponge</name>
    <dbReference type="NCBI Taxonomy" id="519541"/>
    <lineage>
        <taxon>Eukaryota</taxon>
        <taxon>Metazoa</taxon>
        <taxon>Porifera</taxon>
        <taxon>Demospongiae</taxon>
        <taxon>Heteroscleromorpha</taxon>
        <taxon>Tetractinellida</taxon>
        <taxon>Astrophorina</taxon>
        <taxon>Geodiidae</taxon>
        <taxon>Geodia</taxon>
    </lineage>
</organism>
<comment type="similarity">
    <text evidence="2 7">Belongs to the group II decarboxylase family.</text>
</comment>
<evidence type="ECO:0000256" key="5">
    <source>
        <dbReference type="ARBA" id="ARBA00023239"/>
    </source>
</evidence>
<proteinExistence type="inferred from homology"/>
<dbReference type="InterPro" id="IPR002129">
    <property type="entry name" value="PyrdxlP-dep_de-COase"/>
</dbReference>